<comment type="caution">
    <text evidence="2">The sequence shown here is derived from an EMBL/GenBank/DDBJ whole genome shotgun (WGS) entry which is preliminary data.</text>
</comment>
<dbReference type="PANTHER" id="PTHR38442">
    <property type="entry name" value="INNER MEMBRANE PROTEIN-RELATED"/>
    <property type="match status" value="1"/>
</dbReference>
<dbReference type="Proteomes" id="UP001230156">
    <property type="component" value="Unassembled WGS sequence"/>
</dbReference>
<dbReference type="InterPro" id="IPR007383">
    <property type="entry name" value="DUF445"/>
</dbReference>
<dbReference type="EMBL" id="JAUYVI010000001">
    <property type="protein sequence ID" value="MDQ7246199.1"/>
    <property type="molecule type" value="Genomic_DNA"/>
</dbReference>
<keyword evidence="1" id="KW-0812">Transmembrane</keyword>
<dbReference type="Pfam" id="PF04286">
    <property type="entry name" value="DUF445"/>
    <property type="match status" value="1"/>
</dbReference>
<proteinExistence type="predicted"/>
<reference evidence="3" key="1">
    <citation type="submission" date="2023-08" db="EMBL/GenBank/DDBJ databases">
        <title>Rhodospirillaceae gen. nov., a novel taxon isolated from the Yangtze River Yuezi River estuary sludge.</title>
        <authorList>
            <person name="Ruan L."/>
        </authorList>
    </citation>
    <scope>NUCLEOTIDE SEQUENCE [LARGE SCALE GENOMIC DNA]</scope>
    <source>
        <strain evidence="3">R-7</strain>
    </source>
</reference>
<keyword evidence="1" id="KW-1133">Transmembrane helix</keyword>
<sequence length="418" mass="46730">MSNTAETAATLDQRRSLRRHRTIATTLLVAMGVVYFAAVKSGLPGLWMDLLRAGTEAALVGGLADWFAVTALFRRPLGLPIPHTAVIPNSKDRIGAGLGSFIERHFLEPELVAARLRALGVSRRLGAWLADRRNADVVADRLVVIASFLFRSFNDQKLQRLVQMTLRRQLREIELAPALATLLAVLRRNGAHGQLLDHVLRAVRTYISIHEDQILAIVEQRSRWWVPRRIDRRMAKEIADGLVAYLDDLGTRDHDARAVFDAAIEQLVADLRHDPAYRERVNAMRDRFLAAPEVNAYFETLWQGLRAAFEQQLALPNSRLRQALSGILRSIGSAIAEDPALQARMDNRVEEGIQTLIVPWRKEIGRFVADVVRSWETSTIVDRVELAVGKDLQYIRLNGTLVGAAVGCAIFAVTQALR</sequence>
<evidence type="ECO:0000256" key="1">
    <source>
        <dbReference type="SAM" id="Phobius"/>
    </source>
</evidence>
<protein>
    <submittedName>
        <fullName evidence="2">DUF445 domain-containing protein</fullName>
    </submittedName>
</protein>
<gene>
    <name evidence="2" type="ORF">Q8A70_00915</name>
</gene>
<dbReference type="PANTHER" id="PTHR38442:SF1">
    <property type="entry name" value="INNER MEMBRANE PROTEIN"/>
    <property type="match status" value="1"/>
</dbReference>
<evidence type="ECO:0000313" key="2">
    <source>
        <dbReference type="EMBL" id="MDQ7246199.1"/>
    </source>
</evidence>
<keyword evidence="1" id="KW-0472">Membrane</keyword>
<feature type="transmembrane region" description="Helical" evidence="1">
    <location>
        <begin position="21"/>
        <end position="38"/>
    </location>
</feature>
<accession>A0ABU0YES7</accession>
<keyword evidence="3" id="KW-1185">Reference proteome</keyword>
<organism evidence="2 3">
    <name type="scientific">Dongia sedimenti</name>
    <dbReference type="NCBI Taxonomy" id="3064282"/>
    <lineage>
        <taxon>Bacteria</taxon>
        <taxon>Pseudomonadati</taxon>
        <taxon>Pseudomonadota</taxon>
        <taxon>Alphaproteobacteria</taxon>
        <taxon>Rhodospirillales</taxon>
        <taxon>Dongiaceae</taxon>
        <taxon>Dongia</taxon>
    </lineage>
</organism>
<name>A0ABU0YES7_9PROT</name>
<dbReference type="RefSeq" id="WP_379953573.1">
    <property type="nucleotide sequence ID" value="NZ_JAUYVI010000001.1"/>
</dbReference>
<evidence type="ECO:0000313" key="3">
    <source>
        <dbReference type="Proteomes" id="UP001230156"/>
    </source>
</evidence>